<organism evidence="2 3">
    <name type="scientific">Biomphalaria pfeifferi</name>
    <name type="common">Bloodfluke planorb</name>
    <name type="synonym">Freshwater snail</name>
    <dbReference type="NCBI Taxonomy" id="112525"/>
    <lineage>
        <taxon>Eukaryota</taxon>
        <taxon>Metazoa</taxon>
        <taxon>Spiralia</taxon>
        <taxon>Lophotrochozoa</taxon>
        <taxon>Mollusca</taxon>
        <taxon>Gastropoda</taxon>
        <taxon>Heterobranchia</taxon>
        <taxon>Euthyneura</taxon>
        <taxon>Panpulmonata</taxon>
        <taxon>Hygrophila</taxon>
        <taxon>Lymnaeoidea</taxon>
        <taxon>Planorbidae</taxon>
        <taxon>Biomphalaria</taxon>
    </lineage>
</organism>
<feature type="compositionally biased region" description="Basic residues" evidence="1">
    <location>
        <begin position="23"/>
        <end position="33"/>
    </location>
</feature>
<dbReference type="AlphaFoldDB" id="A0AAD8BIN1"/>
<reference evidence="2" key="1">
    <citation type="journal article" date="2023" name="PLoS Negl. Trop. Dis.">
        <title>A genome sequence for Biomphalaria pfeifferi, the major vector snail for the human-infecting parasite Schistosoma mansoni.</title>
        <authorList>
            <person name="Bu L."/>
            <person name="Lu L."/>
            <person name="Laidemitt M.R."/>
            <person name="Zhang S.M."/>
            <person name="Mutuku M."/>
            <person name="Mkoji G."/>
            <person name="Steinauer M."/>
            <person name="Loker E.S."/>
        </authorList>
    </citation>
    <scope>NUCLEOTIDE SEQUENCE</scope>
    <source>
        <strain evidence="2">KasaAsao</strain>
    </source>
</reference>
<keyword evidence="3" id="KW-1185">Reference proteome</keyword>
<sequence length="68" mass="7549">MKRVIHTGEDVTPSTDAGCYSRQQHHQLPKMRPLRGRTVRDVCEVAADGGCRLGSQSGWTGQDAPTWR</sequence>
<feature type="region of interest" description="Disordered" evidence="1">
    <location>
        <begin position="1"/>
        <end position="33"/>
    </location>
</feature>
<dbReference type="Proteomes" id="UP001233172">
    <property type="component" value="Unassembled WGS sequence"/>
</dbReference>
<evidence type="ECO:0000256" key="1">
    <source>
        <dbReference type="SAM" id="MobiDB-lite"/>
    </source>
</evidence>
<accession>A0AAD8BIN1</accession>
<reference evidence="2" key="2">
    <citation type="submission" date="2023-04" db="EMBL/GenBank/DDBJ databases">
        <authorList>
            <person name="Bu L."/>
            <person name="Lu L."/>
            <person name="Laidemitt M.R."/>
            <person name="Zhang S.M."/>
            <person name="Mutuku M."/>
            <person name="Mkoji G."/>
            <person name="Steinauer M."/>
            <person name="Loker E.S."/>
        </authorList>
    </citation>
    <scope>NUCLEOTIDE SEQUENCE</scope>
    <source>
        <strain evidence="2">KasaAsao</strain>
        <tissue evidence="2">Whole Snail</tissue>
    </source>
</reference>
<evidence type="ECO:0000313" key="2">
    <source>
        <dbReference type="EMBL" id="KAK0054519.1"/>
    </source>
</evidence>
<name>A0AAD8BIN1_BIOPF</name>
<comment type="caution">
    <text evidence="2">The sequence shown here is derived from an EMBL/GenBank/DDBJ whole genome shotgun (WGS) entry which is preliminary data.</text>
</comment>
<gene>
    <name evidence="2" type="ORF">Bpfe_016095</name>
</gene>
<proteinExistence type="predicted"/>
<protein>
    <submittedName>
        <fullName evidence="2">Uncharacterized protein</fullName>
    </submittedName>
</protein>
<evidence type="ECO:0000313" key="3">
    <source>
        <dbReference type="Proteomes" id="UP001233172"/>
    </source>
</evidence>
<dbReference type="EMBL" id="JASAOG010000077">
    <property type="protein sequence ID" value="KAK0054519.1"/>
    <property type="molecule type" value="Genomic_DNA"/>
</dbReference>